<evidence type="ECO:0000256" key="1">
    <source>
        <dbReference type="SAM" id="SignalP"/>
    </source>
</evidence>
<keyword evidence="3" id="KW-1185">Reference proteome</keyword>
<dbReference type="EMBL" id="JAGTXB010000005">
    <property type="protein sequence ID" value="MBS0028352.1"/>
    <property type="molecule type" value="Genomic_DNA"/>
</dbReference>
<organism evidence="2 3">
    <name type="scientific">Chitinophaga hostae</name>
    <dbReference type="NCBI Taxonomy" id="2831022"/>
    <lineage>
        <taxon>Bacteria</taxon>
        <taxon>Pseudomonadati</taxon>
        <taxon>Bacteroidota</taxon>
        <taxon>Chitinophagia</taxon>
        <taxon>Chitinophagales</taxon>
        <taxon>Chitinophagaceae</taxon>
        <taxon>Chitinophaga</taxon>
    </lineage>
</organism>
<evidence type="ECO:0000313" key="2">
    <source>
        <dbReference type="EMBL" id="MBS0028352.1"/>
    </source>
</evidence>
<sequence length="423" mass="47047">MHISTIYKLTVMAILVFALSGCTRKNCADTVVTTKIYTPIRMATKDYWASIKSTAPKEIGRPGKIYTKDQYIYVNEPYAGIHIIDNSNPASPKPVAFLNVMGTQDMAIKGNILYTDSYGDLNVFDITDPRKISFVKRLPGIINLPVDANGMRLGWYTDPDSIAVGYTLRDTTYVCDCTFDKRDGIMFESDMLTAAYNNQSPGTGKGGSMARFTIAKDYLYTVNYSELRAFDLSNAASPAFKNTQTIGRDIETIFPYGEYLFIGSRNAMFIYDLTNPAAPGKRSEVTHFRACDPVVVEGSKAFVTVRSGSFCAGNINQLQVFDISNVDNPVKINTVEMKNPFGLGVDHGKLFICEGSYGLRFMDAADVHNIITTKFLEGLDTYDVIPYENQHRLLVSARDGIYQYDYTAMNNPKLLSKIAAKAR</sequence>
<feature type="chain" id="PRO_5046778615" description="LVIVD repeat-containing protein" evidence="1">
    <location>
        <begin position="29"/>
        <end position="423"/>
    </location>
</feature>
<reference evidence="2 3" key="1">
    <citation type="submission" date="2021-04" db="EMBL/GenBank/DDBJ databases">
        <title>Chitinophaga sp. nov., isolated from the rhizosphere soil.</title>
        <authorList>
            <person name="He S."/>
        </authorList>
    </citation>
    <scope>NUCLEOTIDE SEQUENCE [LARGE SCALE GENOMIC DNA]</scope>
    <source>
        <strain evidence="2 3">2R12</strain>
    </source>
</reference>
<dbReference type="Proteomes" id="UP000676386">
    <property type="component" value="Unassembled WGS sequence"/>
</dbReference>
<gene>
    <name evidence="2" type="ORF">KE626_13620</name>
</gene>
<protein>
    <recommendedName>
        <fullName evidence="4">LVIVD repeat-containing protein</fullName>
    </recommendedName>
</protein>
<proteinExistence type="predicted"/>
<accession>A0ABS5J1A4</accession>
<keyword evidence="1" id="KW-0732">Signal</keyword>
<feature type="signal peptide" evidence="1">
    <location>
        <begin position="1"/>
        <end position="28"/>
    </location>
</feature>
<dbReference type="SUPFAM" id="SSF101908">
    <property type="entry name" value="Putative isomerase YbhE"/>
    <property type="match status" value="1"/>
</dbReference>
<name>A0ABS5J1A4_9BACT</name>
<dbReference type="Pfam" id="PF08309">
    <property type="entry name" value="LVIVD"/>
    <property type="match status" value="3"/>
</dbReference>
<dbReference type="RefSeq" id="WP_211973452.1">
    <property type="nucleotide sequence ID" value="NZ_CBFHAM010000079.1"/>
</dbReference>
<comment type="caution">
    <text evidence="2">The sequence shown here is derived from an EMBL/GenBank/DDBJ whole genome shotgun (WGS) entry which is preliminary data.</text>
</comment>
<dbReference type="InterPro" id="IPR013211">
    <property type="entry name" value="LVIVD"/>
</dbReference>
<evidence type="ECO:0008006" key="4">
    <source>
        <dbReference type="Google" id="ProtNLM"/>
    </source>
</evidence>
<evidence type="ECO:0000313" key="3">
    <source>
        <dbReference type="Proteomes" id="UP000676386"/>
    </source>
</evidence>